<dbReference type="Proteomes" id="UP001607303">
    <property type="component" value="Unassembled WGS sequence"/>
</dbReference>
<accession>A0ABD2CE01</accession>
<comment type="caution">
    <text evidence="1">The sequence shown here is derived from an EMBL/GenBank/DDBJ whole genome shotgun (WGS) entry which is preliminary data.</text>
</comment>
<dbReference type="AlphaFoldDB" id="A0ABD2CE01"/>
<name>A0ABD2CE01_VESMC</name>
<gene>
    <name evidence="1" type="ORF">V1477_008638</name>
</gene>
<organism evidence="1 2">
    <name type="scientific">Vespula maculifrons</name>
    <name type="common">Eastern yellow jacket</name>
    <name type="synonym">Wasp</name>
    <dbReference type="NCBI Taxonomy" id="7453"/>
    <lineage>
        <taxon>Eukaryota</taxon>
        <taxon>Metazoa</taxon>
        <taxon>Ecdysozoa</taxon>
        <taxon>Arthropoda</taxon>
        <taxon>Hexapoda</taxon>
        <taxon>Insecta</taxon>
        <taxon>Pterygota</taxon>
        <taxon>Neoptera</taxon>
        <taxon>Endopterygota</taxon>
        <taxon>Hymenoptera</taxon>
        <taxon>Apocrita</taxon>
        <taxon>Aculeata</taxon>
        <taxon>Vespoidea</taxon>
        <taxon>Vespidae</taxon>
        <taxon>Vespinae</taxon>
        <taxon>Vespula</taxon>
    </lineage>
</organism>
<evidence type="ECO:0000313" key="1">
    <source>
        <dbReference type="EMBL" id="KAL2743149.1"/>
    </source>
</evidence>
<proteinExistence type="predicted"/>
<sequence>MKINYYTLAWSRSLMDDGINLSVLLAPLNRRNDENFEKNPFSGKKKGRIMNPLATIATDFEELKERRYMYTQKVKWIKSWKESIKSNNILNKSIYLFGRRTDLRIAIAERKSACLIEFSDLAYKFFTLFCYTGYVALAKSLVISIRR</sequence>
<keyword evidence="2" id="KW-1185">Reference proteome</keyword>
<reference evidence="1 2" key="1">
    <citation type="journal article" date="2024" name="Ann. Entomol. Soc. Am.">
        <title>Genomic analyses of the southern and eastern yellowjacket wasps (Hymenoptera: Vespidae) reveal evolutionary signatures of social life.</title>
        <authorList>
            <person name="Catto M.A."/>
            <person name="Caine P.B."/>
            <person name="Orr S.E."/>
            <person name="Hunt B.G."/>
            <person name="Goodisman M.A.D."/>
        </authorList>
    </citation>
    <scope>NUCLEOTIDE SEQUENCE [LARGE SCALE GENOMIC DNA]</scope>
    <source>
        <strain evidence="1">232</strain>
        <tissue evidence="1">Head and thorax</tissue>
    </source>
</reference>
<evidence type="ECO:0000313" key="2">
    <source>
        <dbReference type="Proteomes" id="UP001607303"/>
    </source>
</evidence>
<dbReference type="EMBL" id="JAYRBN010000056">
    <property type="protein sequence ID" value="KAL2743149.1"/>
    <property type="molecule type" value="Genomic_DNA"/>
</dbReference>
<protein>
    <submittedName>
        <fullName evidence="1">Uncharacterized protein</fullName>
    </submittedName>
</protein>